<sequence>MESPAQSNLTSLPEETLEDTINDSNVAGGNGDGRPSAFSSVPARPPIQKSSEKYAPLGWSSYFDHEDDICIPGSNDVFHVYMAGTEGPVVFCLHGGGYTGLSFALAASKIKEKARVIAMDLRGHGKSSTENELDLSIEKRRETEGKQKGGKKRNLITTNQKILDHHLLGH</sequence>
<protein>
    <submittedName>
        <fullName evidence="1">Uncharacterized protein</fullName>
    </submittedName>
</protein>
<organism evidence="1 2">
    <name type="scientific">Catharanthus roseus</name>
    <name type="common">Madagascar periwinkle</name>
    <name type="synonym">Vinca rosea</name>
    <dbReference type="NCBI Taxonomy" id="4058"/>
    <lineage>
        <taxon>Eukaryota</taxon>
        <taxon>Viridiplantae</taxon>
        <taxon>Streptophyta</taxon>
        <taxon>Embryophyta</taxon>
        <taxon>Tracheophyta</taxon>
        <taxon>Spermatophyta</taxon>
        <taxon>Magnoliopsida</taxon>
        <taxon>eudicotyledons</taxon>
        <taxon>Gunneridae</taxon>
        <taxon>Pentapetalae</taxon>
        <taxon>asterids</taxon>
        <taxon>lamiids</taxon>
        <taxon>Gentianales</taxon>
        <taxon>Apocynaceae</taxon>
        <taxon>Rauvolfioideae</taxon>
        <taxon>Vinceae</taxon>
        <taxon>Catharanthinae</taxon>
        <taxon>Catharanthus</taxon>
    </lineage>
</organism>
<keyword evidence="2" id="KW-1185">Reference proteome</keyword>
<name>A0ACC0B8I5_CATRO</name>
<proteinExistence type="predicted"/>
<dbReference type="EMBL" id="CM044704">
    <property type="protein sequence ID" value="KAI5668905.1"/>
    <property type="molecule type" value="Genomic_DNA"/>
</dbReference>
<evidence type="ECO:0000313" key="2">
    <source>
        <dbReference type="Proteomes" id="UP001060085"/>
    </source>
</evidence>
<accession>A0ACC0B8I5</accession>
<gene>
    <name evidence="1" type="ORF">M9H77_18758</name>
</gene>
<comment type="caution">
    <text evidence="1">The sequence shown here is derived from an EMBL/GenBank/DDBJ whole genome shotgun (WGS) entry which is preliminary data.</text>
</comment>
<dbReference type="Proteomes" id="UP001060085">
    <property type="component" value="Linkage Group LG04"/>
</dbReference>
<reference evidence="2" key="1">
    <citation type="journal article" date="2023" name="Nat. Plants">
        <title>Single-cell RNA sequencing provides a high-resolution roadmap for understanding the multicellular compartmentation of specialized metabolism.</title>
        <authorList>
            <person name="Sun S."/>
            <person name="Shen X."/>
            <person name="Li Y."/>
            <person name="Li Y."/>
            <person name="Wang S."/>
            <person name="Li R."/>
            <person name="Zhang H."/>
            <person name="Shen G."/>
            <person name="Guo B."/>
            <person name="Wei J."/>
            <person name="Xu J."/>
            <person name="St-Pierre B."/>
            <person name="Chen S."/>
            <person name="Sun C."/>
        </authorList>
    </citation>
    <scope>NUCLEOTIDE SEQUENCE [LARGE SCALE GENOMIC DNA]</scope>
</reference>
<evidence type="ECO:0000313" key="1">
    <source>
        <dbReference type="EMBL" id="KAI5668905.1"/>
    </source>
</evidence>